<accession>A0A844GNZ2</accession>
<evidence type="ECO:0008006" key="3">
    <source>
        <dbReference type="Google" id="ProtNLM"/>
    </source>
</evidence>
<dbReference type="EMBL" id="WMIA01000001">
    <property type="protein sequence ID" value="MTF37550.1"/>
    <property type="molecule type" value="Genomic_DNA"/>
</dbReference>
<name>A0A844GNZ2_9CHRO</name>
<reference evidence="1 2" key="1">
    <citation type="submission" date="2019-11" db="EMBL/GenBank/DDBJ databases">
        <title>Isolation of a new High Light Tolerant Cyanobacteria.</title>
        <authorList>
            <person name="Dobson Z."/>
            <person name="Vaughn N."/>
            <person name="Vaughn M."/>
            <person name="Fromme P."/>
            <person name="Mazor Y."/>
        </authorList>
    </citation>
    <scope>NUCLEOTIDE SEQUENCE [LARGE SCALE GENOMIC DNA]</scope>
    <source>
        <strain evidence="1 2">0216</strain>
    </source>
</reference>
<evidence type="ECO:0000313" key="1">
    <source>
        <dbReference type="EMBL" id="MTF37550.1"/>
    </source>
</evidence>
<gene>
    <name evidence="1" type="ORF">GGC33_01185</name>
</gene>
<sequence length="175" mass="20398">MKLYELSDRLCELEETIENLEGIAIPADLHLEYLEILAEADQTRDDFKNKVDSILSLIQSRKKWLEIRKAEAERLQNLVKKDEKTIEWLTVYLKEHLEKIGVNKLRTNKFNLSIRKASTAPLKLLIEDAKKYPKQYQRVTVEVDKKALKEAVKNGDAEALKYADFGEKSTYLMIK</sequence>
<dbReference type="InterPro" id="IPR008840">
    <property type="entry name" value="Sipho_Gp157"/>
</dbReference>
<dbReference type="Proteomes" id="UP000437131">
    <property type="component" value="Unassembled WGS sequence"/>
</dbReference>
<dbReference type="AlphaFoldDB" id="A0A844GNZ2"/>
<dbReference type="Pfam" id="PF05565">
    <property type="entry name" value="Sipho_Gp157"/>
    <property type="match status" value="1"/>
</dbReference>
<comment type="caution">
    <text evidence="1">The sequence shown here is derived from an EMBL/GenBank/DDBJ whole genome shotgun (WGS) entry which is preliminary data.</text>
</comment>
<proteinExistence type="predicted"/>
<evidence type="ECO:0000313" key="2">
    <source>
        <dbReference type="Proteomes" id="UP000437131"/>
    </source>
</evidence>
<organism evidence="1 2">
    <name type="scientific">Cyanobacterium aponinum 0216</name>
    <dbReference type="NCBI Taxonomy" id="2676140"/>
    <lineage>
        <taxon>Bacteria</taxon>
        <taxon>Bacillati</taxon>
        <taxon>Cyanobacteriota</taxon>
        <taxon>Cyanophyceae</taxon>
        <taxon>Oscillatoriophycideae</taxon>
        <taxon>Chroococcales</taxon>
        <taxon>Geminocystaceae</taxon>
        <taxon>Cyanobacterium</taxon>
    </lineage>
</organism>
<protein>
    <recommendedName>
        <fullName evidence="3">Siphovirus Gp157 family protein</fullName>
    </recommendedName>
</protein>
<dbReference type="RefSeq" id="WP_155082458.1">
    <property type="nucleotide sequence ID" value="NZ_WMIA01000001.1"/>
</dbReference>